<dbReference type="NCBIfam" id="TIGR00666">
    <property type="entry name" value="PBP4"/>
    <property type="match status" value="1"/>
</dbReference>
<dbReference type="PROSITE" id="PS51318">
    <property type="entry name" value="TAT"/>
    <property type="match status" value="1"/>
</dbReference>
<dbReference type="Gene3D" id="3.50.80.20">
    <property type="entry name" value="D-Ala-D-Ala carboxypeptidase C, peptidase S13"/>
    <property type="match status" value="1"/>
</dbReference>
<dbReference type="AlphaFoldDB" id="A0A2T7ULT1"/>
<dbReference type="InterPro" id="IPR012338">
    <property type="entry name" value="Beta-lactam/transpept-like"/>
</dbReference>
<feature type="compositionally biased region" description="Basic and acidic residues" evidence="3">
    <location>
        <begin position="473"/>
        <end position="486"/>
    </location>
</feature>
<dbReference type="InterPro" id="IPR006311">
    <property type="entry name" value="TAT_signal"/>
</dbReference>
<keyword evidence="4" id="KW-0121">Carboxypeptidase</keyword>
<feature type="region of interest" description="Disordered" evidence="3">
    <location>
        <begin position="473"/>
        <end position="493"/>
    </location>
</feature>
<sequence length="511" mass="54505">MLRDRSALSRRSVLAGLLAGAATPVLATAPLRSPRPPARPASAQIAALAPEAGAARSVPTGALSAVLERAGLTGDTTVIAVDAETGAVIEEHRADLRVPPASTAKALTTMYALQTLGTEFRFTTRVETGAGARIENGTLRGDLVLRGGGDPTLQTDHLARLAAELVERGLRRIEGRFIVDDQALPAIEQIDPEQPVAAGYNPGIAGLNLNFNRVYFGWEVANGRAQLSMDARSDREVPPVSVIGIEAVSRDLPVYTYASRGGRERWTVAASALNQSGSRWLPVRRPAAYAGDVFRMLLAARGCQLPEPRLQSVPAGQILAEHRSETLPGVLRDMLRYSTNITAECAGLAATLRQGRAVQGLAPSAARLNAWVAERYGASGLALQDHSGLAEASRVSVRSMASYLVAARREGILPGLLRDHQMRDANGRPQTNHPVEVRAKTGTLDFVSALAGYAQPRGGRPIAFAIVSADLPRRESTRSEESERPAGARAWTGRARTLQQDLIERWAGLHG</sequence>
<dbReference type="InterPro" id="IPR000667">
    <property type="entry name" value="Peptidase_S13"/>
</dbReference>
<evidence type="ECO:0000313" key="4">
    <source>
        <dbReference type="EMBL" id="PVE45581.1"/>
    </source>
</evidence>
<dbReference type="SUPFAM" id="SSF56601">
    <property type="entry name" value="beta-lactamase/transpeptidase-like"/>
    <property type="match status" value="1"/>
</dbReference>
<name>A0A2T7ULT1_9RHOB</name>
<dbReference type="Pfam" id="PF02113">
    <property type="entry name" value="Peptidase_S13"/>
    <property type="match status" value="1"/>
</dbReference>
<evidence type="ECO:0000256" key="1">
    <source>
        <dbReference type="ARBA" id="ARBA00006096"/>
    </source>
</evidence>
<reference evidence="4 5" key="1">
    <citation type="journal article" date="2011" name="Syst. Appl. Microbiol.">
        <title>Defluviimonas denitrificans gen. nov., sp. nov., and Pararhodobacter aggregans gen. nov., sp. nov., non-phototrophic Rhodobacteraceae from the biofilter of a marine aquaculture.</title>
        <authorList>
            <person name="Foesel B.U."/>
            <person name="Drake H.L."/>
            <person name="Schramm A."/>
        </authorList>
    </citation>
    <scope>NUCLEOTIDE SEQUENCE [LARGE SCALE GENOMIC DNA]</scope>
    <source>
        <strain evidence="4 5">D1-19</strain>
    </source>
</reference>
<dbReference type="PRINTS" id="PR00922">
    <property type="entry name" value="DADACBPTASE3"/>
</dbReference>
<dbReference type="PANTHER" id="PTHR30023">
    <property type="entry name" value="D-ALANYL-D-ALANINE CARBOXYPEPTIDASE"/>
    <property type="match status" value="1"/>
</dbReference>
<evidence type="ECO:0000256" key="2">
    <source>
        <dbReference type="ARBA" id="ARBA00022801"/>
    </source>
</evidence>
<evidence type="ECO:0000256" key="3">
    <source>
        <dbReference type="SAM" id="MobiDB-lite"/>
    </source>
</evidence>
<dbReference type="GO" id="GO:0004185">
    <property type="term" value="F:serine-type carboxypeptidase activity"/>
    <property type="evidence" value="ECO:0007669"/>
    <property type="project" value="InterPro"/>
</dbReference>
<dbReference type="Proteomes" id="UP000244810">
    <property type="component" value="Unassembled WGS sequence"/>
</dbReference>
<comment type="caution">
    <text evidence="4">The sequence shown here is derived from an EMBL/GenBank/DDBJ whole genome shotgun (WGS) entry which is preliminary data.</text>
</comment>
<accession>A0A2T7ULT1</accession>
<protein>
    <submittedName>
        <fullName evidence="4">D-alanyl-D-alanine carboxypeptidase/D-alanyl-D-alanine-endopeptidase</fullName>
    </submittedName>
</protein>
<evidence type="ECO:0000313" key="5">
    <source>
        <dbReference type="Proteomes" id="UP000244810"/>
    </source>
</evidence>
<keyword evidence="5" id="KW-1185">Reference proteome</keyword>
<keyword evidence="2" id="KW-0378">Hydrolase</keyword>
<comment type="similarity">
    <text evidence="1">Belongs to the peptidase S13 family.</text>
</comment>
<proteinExistence type="inferred from homology"/>
<dbReference type="Gene3D" id="3.40.710.10">
    <property type="entry name" value="DD-peptidase/beta-lactamase superfamily"/>
    <property type="match status" value="2"/>
</dbReference>
<keyword evidence="4" id="KW-0645">Protease</keyword>
<dbReference type="OrthoDB" id="5372081at2"/>
<gene>
    <name evidence="4" type="primary">dacB</name>
    <name evidence="4" type="ORF">DDE23_20160</name>
</gene>
<dbReference type="EMBL" id="QDDR01000013">
    <property type="protein sequence ID" value="PVE45581.1"/>
    <property type="molecule type" value="Genomic_DNA"/>
</dbReference>
<organism evidence="4 5">
    <name type="scientific">Pararhodobacter aggregans</name>
    <dbReference type="NCBI Taxonomy" id="404875"/>
    <lineage>
        <taxon>Bacteria</taxon>
        <taxon>Pseudomonadati</taxon>
        <taxon>Pseudomonadota</taxon>
        <taxon>Alphaproteobacteria</taxon>
        <taxon>Rhodobacterales</taxon>
        <taxon>Paracoccaceae</taxon>
        <taxon>Pararhodobacter</taxon>
    </lineage>
</organism>
<dbReference type="PANTHER" id="PTHR30023:SF0">
    <property type="entry name" value="PENICILLIN-SENSITIVE CARBOXYPEPTIDASE A"/>
    <property type="match status" value="1"/>
</dbReference>
<dbReference type="GO" id="GO:0000270">
    <property type="term" value="P:peptidoglycan metabolic process"/>
    <property type="evidence" value="ECO:0007669"/>
    <property type="project" value="TreeGrafter"/>
</dbReference>
<dbReference type="GO" id="GO:0006508">
    <property type="term" value="P:proteolysis"/>
    <property type="evidence" value="ECO:0007669"/>
    <property type="project" value="InterPro"/>
</dbReference>